<feature type="signal peptide" evidence="1">
    <location>
        <begin position="1"/>
        <end position="27"/>
    </location>
</feature>
<evidence type="ECO:0000256" key="1">
    <source>
        <dbReference type="SAM" id="SignalP"/>
    </source>
</evidence>
<organism evidence="2 3">
    <name type="scientific">Paenibacillus silvestris</name>
    <dbReference type="NCBI Taxonomy" id="2606219"/>
    <lineage>
        <taxon>Bacteria</taxon>
        <taxon>Bacillati</taxon>
        <taxon>Bacillota</taxon>
        <taxon>Bacilli</taxon>
        <taxon>Bacillales</taxon>
        <taxon>Paenibacillaceae</taxon>
        <taxon>Paenibacillus</taxon>
    </lineage>
</organism>
<gene>
    <name evidence="2" type="ORF">GQF01_08590</name>
</gene>
<dbReference type="AlphaFoldDB" id="A0A6L8UW95"/>
<feature type="chain" id="PRO_5027010246" evidence="1">
    <location>
        <begin position="28"/>
        <end position="584"/>
    </location>
</feature>
<dbReference type="Proteomes" id="UP000481087">
    <property type="component" value="Unassembled WGS sequence"/>
</dbReference>
<proteinExistence type="predicted"/>
<accession>A0A6L8UW95</accession>
<keyword evidence="1" id="KW-0732">Signal</keyword>
<sequence>MKIQFKQVAMTLVLSSALLTSGLPALAEGTDAAVAVTQTIAAPVYKISDNLQVTIEGVSSEKTASGVRLGSVIRIMNTSNQTLRIPDYELKVKTTDGTVYTLRPSSSNAHGVQPDSEVELTYLKVINRQTEVDLSNLSLIDVNYDVYPKQETVLFSAPIDGLVWNGNRGEFKTAPTPIKWGETFSIPTVASPLQYKTVDVTKSNSNEGVVYVVKLLVTNPNDQSETLPAIELDGKSKTNLYTGKKVETDPVDLEAGQSKYVHYAIRAEMDTVLDSINVLTSESFTQADAAGNVKTSAFTIGKLNVTMPGAAGAIGSYTYGTPIAFEKWNDVINQDLDVALVELHVTDNKDQGSKVAFAKFTLTNKGVSDIPVPAFSTMLSSSTGYDYTGARQSDVQKSIAPGTSTVVSYAFVLPVAESSDTFTMKVQNEINGQASGETKPTFKSTIASYQVAVQKQEDIHAISLYPYKLDMKDHTLTQITSLGQTIAINYTYKLQLYMDLIRDPKVLVDNNFSKLKFELVDGSGSILGSKMFPFTGTERLVNGKQTLTFPNLTTDQIQNNILVNVYEVLNTPAGEVDRLIAELK</sequence>
<evidence type="ECO:0000313" key="3">
    <source>
        <dbReference type="Proteomes" id="UP000481087"/>
    </source>
</evidence>
<comment type="caution">
    <text evidence="2">The sequence shown here is derived from an EMBL/GenBank/DDBJ whole genome shotgun (WGS) entry which is preliminary data.</text>
</comment>
<name>A0A6L8UW95_9BACL</name>
<protein>
    <submittedName>
        <fullName evidence="2">Uncharacterized protein</fullName>
    </submittedName>
</protein>
<dbReference type="EMBL" id="WTUZ01000010">
    <property type="protein sequence ID" value="MZQ82197.1"/>
    <property type="molecule type" value="Genomic_DNA"/>
</dbReference>
<reference evidence="2 3" key="1">
    <citation type="submission" date="2019-12" db="EMBL/GenBank/DDBJ databases">
        <title>Paenibacillus sp. nov. sp. isolated from soil.</title>
        <authorList>
            <person name="Kim J."/>
            <person name="Jeong S.E."/>
            <person name="Jung H.S."/>
            <person name="Jeon C.O."/>
        </authorList>
    </citation>
    <scope>NUCLEOTIDE SEQUENCE [LARGE SCALE GENOMIC DNA]</scope>
    <source>
        <strain evidence="2 3">5J-6</strain>
    </source>
</reference>
<dbReference type="RefSeq" id="WP_161406363.1">
    <property type="nucleotide sequence ID" value="NZ_WTUZ01000010.1"/>
</dbReference>
<evidence type="ECO:0000313" key="2">
    <source>
        <dbReference type="EMBL" id="MZQ82197.1"/>
    </source>
</evidence>
<keyword evidence="3" id="KW-1185">Reference proteome</keyword>